<comment type="caution">
    <text evidence="1">The sequence shown here is derived from an EMBL/GenBank/DDBJ whole genome shotgun (WGS) entry which is preliminary data.</text>
</comment>
<name>A0AAQ4FNI5_AMBAM</name>
<evidence type="ECO:0000313" key="1">
    <source>
        <dbReference type="EMBL" id="KAK8788656.1"/>
    </source>
</evidence>
<sequence length="114" mass="12530">MDRLPTIFDHKAINQLSPSFNTVAKRKKTSSKTASASPVPLLNELEIGCVFDVLQCDQRTHWKGGAKKEHLRTYGCTAQFLCRHYGGLIACGWRAAEGTKIIASTKHSCLLAIA</sequence>
<organism evidence="1 2">
    <name type="scientific">Amblyomma americanum</name>
    <name type="common">Lone star tick</name>
    <dbReference type="NCBI Taxonomy" id="6943"/>
    <lineage>
        <taxon>Eukaryota</taxon>
        <taxon>Metazoa</taxon>
        <taxon>Ecdysozoa</taxon>
        <taxon>Arthropoda</taxon>
        <taxon>Chelicerata</taxon>
        <taxon>Arachnida</taxon>
        <taxon>Acari</taxon>
        <taxon>Parasitiformes</taxon>
        <taxon>Ixodida</taxon>
        <taxon>Ixodoidea</taxon>
        <taxon>Ixodidae</taxon>
        <taxon>Amblyomminae</taxon>
        <taxon>Amblyomma</taxon>
    </lineage>
</organism>
<evidence type="ECO:0000313" key="2">
    <source>
        <dbReference type="Proteomes" id="UP001321473"/>
    </source>
</evidence>
<keyword evidence="2" id="KW-1185">Reference proteome</keyword>
<reference evidence="1 2" key="1">
    <citation type="journal article" date="2023" name="Arcadia Sci">
        <title>De novo assembly of a long-read Amblyomma americanum tick genome.</title>
        <authorList>
            <person name="Chou S."/>
            <person name="Poskanzer K.E."/>
            <person name="Rollins M."/>
            <person name="Thuy-Boun P.S."/>
        </authorList>
    </citation>
    <scope>NUCLEOTIDE SEQUENCE [LARGE SCALE GENOMIC DNA]</scope>
    <source>
        <strain evidence="1">F_SG_1</strain>
        <tissue evidence="1">Salivary glands</tissue>
    </source>
</reference>
<dbReference type="Proteomes" id="UP001321473">
    <property type="component" value="Unassembled WGS sequence"/>
</dbReference>
<proteinExistence type="predicted"/>
<dbReference type="AlphaFoldDB" id="A0AAQ4FNI5"/>
<protein>
    <submittedName>
        <fullName evidence="1">Uncharacterized protein</fullName>
    </submittedName>
</protein>
<gene>
    <name evidence="1" type="ORF">V5799_021569</name>
</gene>
<accession>A0AAQ4FNI5</accession>
<dbReference type="EMBL" id="JARKHS020000579">
    <property type="protein sequence ID" value="KAK8788656.1"/>
    <property type="molecule type" value="Genomic_DNA"/>
</dbReference>